<dbReference type="GO" id="GO:0005524">
    <property type="term" value="F:ATP binding"/>
    <property type="evidence" value="ECO:0007669"/>
    <property type="project" value="InterPro"/>
</dbReference>
<dbReference type="PANTHER" id="PTHR48466">
    <property type="entry name" value="OS10G0509000 PROTEIN-RELATED"/>
    <property type="match status" value="1"/>
</dbReference>
<dbReference type="AlphaFoldDB" id="A0A392Q3U1"/>
<accession>A0A392Q3U1</accession>
<keyword evidence="3" id="KW-1185">Reference proteome</keyword>
<sequence length="106" mass="11423">MLMAKEAQQVQEELEGAKSEIETVINKFEKQLKNLGRNQLNSLIKESETAIASIVKAHTPAVGFPIGGADRTASYTPQFGEQVRVKGLGGKLAKVVESPGDDETIL</sequence>
<organism evidence="2 3">
    <name type="scientific">Trifolium medium</name>
    <dbReference type="NCBI Taxonomy" id="97028"/>
    <lineage>
        <taxon>Eukaryota</taxon>
        <taxon>Viridiplantae</taxon>
        <taxon>Streptophyta</taxon>
        <taxon>Embryophyta</taxon>
        <taxon>Tracheophyta</taxon>
        <taxon>Spermatophyta</taxon>
        <taxon>Magnoliopsida</taxon>
        <taxon>eudicotyledons</taxon>
        <taxon>Gunneridae</taxon>
        <taxon>Pentapetalae</taxon>
        <taxon>rosids</taxon>
        <taxon>fabids</taxon>
        <taxon>Fabales</taxon>
        <taxon>Fabaceae</taxon>
        <taxon>Papilionoideae</taxon>
        <taxon>50 kb inversion clade</taxon>
        <taxon>NPAAA clade</taxon>
        <taxon>Hologalegina</taxon>
        <taxon>IRL clade</taxon>
        <taxon>Trifolieae</taxon>
        <taxon>Trifolium</taxon>
    </lineage>
</organism>
<evidence type="ECO:0000313" key="3">
    <source>
        <dbReference type="Proteomes" id="UP000265520"/>
    </source>
</evidence>
<name>A0A392Q3U1_9FABA</name>
<dbReference type="GO" id="GO:0140664">
    <property type="term" value="F:ATP-dependent DNA damage sensor activity"/>
    <property type="evidence" value="ECO:0007669"/>
    <property type="project" value="InterPro"/>
</dbReference>
<proteinExistence type="predicted"/>
<evidence type="ECO:0000256" key="1">
    <source>
        <dbReference type="SAM" id="Coils"/>
    </source>
</evidence>
<evidence type="ECO:0000313" key="2">
    <source>
        <dbReference type="EMBL" id="MCI17915.1"/>
    </source>
</evidence>
<dbReference type="GO" id="GO:0030983">
    <property type="term" value="F:mismatched DNA binding"/>
    <property type="evidence" value="ECO:0007669"/>
    <property type="project" value="InterPro"/>
</dbReference>
<reference evidence="2 3" key="1">
    <citation type="journal article" date="2018" name="Front. Plant Sci.">
        <title>Red Clover (Trifolium pratense) and Zigzag Clover (T. medium) - A Picture of Genomic Similarities and Differences.</title>
        <authorList>
            <person name="Dluhosova J."/>
            <person name="Istvanek J."/>
            <person name="Nedelnik J."/>
            <person name="Repkova J."/>
        </authorList>
    </citation>
    <scope>NUCLEOTIDE SEQUENCE [LARGE SCALE GENOMIC DNA]</scope>
    <source>
        <strain evidence="3">cv. 10/8</strain>
        <tissue evidence="2">Leaf</tissue>
    </source>
</reference>
<keyword evidence="1" id="KW-0175">Coiled coil</keyword>
<protein>
    <submittedName>
        <fullName evidence="2">MutS2 family protein</fullName>
    </submittedName>
</protein>
<dbReference type="PANTHER" id="PTHR48466:SF1">
    <property type="entry name" value="SMR DOMAIN-CONTAINING PROTEIN"/>
    <property type="match status" value="1"/>
</dbReference>
<comment type="caution">
    <text evidence="2">The sequence shown here is derived from an EMBL/GenBank/DDBJ whole genome shotgun (WGS) entry which is preliminary data.</text>
</comment>
<feature type="non-terminal residue" evidence="2">
    <location>
        <position position="106"/>
    </location>
</feature>
<dbReference type="InterPro" id="IPR045076">
    <property type="entry name" value="MutS"/>
</dbReference>
<dbReference type="GO" id="GO:0004519">
    <property type="term" value="F:endonuclease activity"/>
    <property type="evidence" value="ECO:0007669"/>
    <property type="project" value="UniProtKB-KW"/>
</dbReference>
<dbReference type="GO" id="GO:0006298">
    <property type="term" value="P:mismatch repair"/>
    <property type="evidence" value="ECO:0007669"/>
    <property type="project" value="InterPro"/>
</dbReference>
<dbReference type="Proteomes" id="UP000265520">
    <property type="component" value="Unassembled WGS sequence"/>
</dbReference>
<dbReference type="EMBL" id="LXQA010107606">
    <property type="protein sequence ID" value="MCI17915.1"/>
    <property type="molecule type" value="Genomic_DNA"/>
</dbReference>
<feature type="coiled-coil region" evidence="1">
    <location>
        <begin position="7"/>
        <end position="38"/>
    </location>
</feature>